<dbReference type="InterPro" id="IPR050090">
    <property type="entry name" value="Tyrosine_recombinase_XerCD"/>
</dbReference>
<dbReference type="InterPro" id="IPR011010">
    <property type="entry name" value="DNA_brk_join_enz"/>
</dbReference>
<accession>A0A6A1TR30</accession>
<dbReference type="RefSeq" id="WP_151041969.1">
    <property type="nucleotide sequence ID" value="NZ_VZUL01000002.1"/>
</dbReference>
<dbReference type="Pfam" id="PF00589">
    <property type="entry name" value="Phage_integrase"/>
    <property type="match status" value="1"/>
</dbReference>
<dbReference type="PANTHER" id="PTHR30349">
    <property type="entry name" value="PHAGE INTEGRASE-RELATED"/>
    <property type="match status" value="1"/>
</dbReference>
<dbReference type="InterPro" id="IPR013762">
    <property type="entry name" value="Integrase-like_cat_sf"/>
</dbReference>
<protein>
    <submittedName>
        <fullName evidence="4">Tyrosine-type recombinase/integrase</fullName>
    </submittedName>
</protein>
<dbReference type="Proteomes" id="UP000386575">
    <property type="component" value="Unassembled WGS sequence"/>
</dbReference>
<comment type="caution">
    <text evidence="4">The sequence shown here is derived from an EMBL/GenBank/DDBJ whole genome shotgun (WGS) entry which is preliminary data.</text>
</comment>
<name>A0A6A1TR30_NEOGA</name>
<feature type="domain" description="Tyr recombinase" evidence="3">
    <location>
        <begin position="170"/>
        <end position="342"/>
    </location>
</feature>
<dbReference type="GO" id="GO:0006310">
    <property type="term" value="P:DNA recombination"/>
    <property type="evidence" value="ECO:0007669"/>
    <property type="project" value="UniProtKB-KW"/>
</dbReference>
<dbReference type="InterPro" id="IPR002104">
    <property type="entry name" value="Integrase_catalytic"/>
</dbReference>
<dbReference type="AlphaFoldDB" id="A0A6A1TR30"/>
<evidence type="ECO:0000256" key="1">
    <source>
        <dbReference type="ARBA" id="ARBA00022908"/>
    </source>
</evidence>
<keyword evidence="2" id="KW-0233">DNA recombination</keyword>
<dbReference type="SUPFAM" id="SSF56349">
    <property type="entry name" value="DNA breaking-rejoining enzymes"/>
    <property type="match status" value="1"/>
</dbReference>
<dbReference type="GO" id="GO:0015074">
    <property type="term" value="P:DNA integration"/>
    <property type="evidence" value="ECO:0007669"/>
    <property type="project" value="UniProtKB-KW"/>
</dbReference>
<proteinExistence type="predicted"/>
<reference evidence="4 5" key="1">
    <citation type="submission" date="2019-09" db="EMBL/GenBank/DDBJ databases">
        <title>Genome sequencing of Ng87 strain.</title>
        <authorList>
            <person name="Karasev E.S."/>
            <person name="Andronov E."/>
        </authorList>
    </citation>
    <scope>NUCLEOTIDE SEQUENCE [LARGE SCALE GENOMIC DNA]</scope>
    <source>
        <strain evidence="4 5">Ng87</strain>
    </source>
</reference>
<dbReference type="PROSITE" id="PS51898">
    <property type="entry name" value="TYR_RECOMBINASE"/>
    <property type="match status" value="1"/>
</dbReference>
<dbReference type="EMBL" id="VZUL01000002">
    <property type="protein sequence ID" value="KAB1086515.1"/>
    <property type="molecule type" value="Genomic_DNA"/>
</dbReference>
<dbReference type="GO" id="GO:0003677">
    <property type="term" value="F:DNA binding"/>
    <property type="evidence" value="ECO:0007669"/>
    <property type="project" value="InterPro"/>
</dbReference>
<evidence type="ECO:0000313" key="5">
    <source>
        <dbReference type="Proteomes" id="UP000386575"/>
    </source>
</evidence>
<dbReference type="Gene3D" id="1.10.443.10">
    <property type="entry name" value="Intergrase catalytic core"/>
    <property type="match status" value="1"/>
</dbReference>
<evidence type="ECO:0000313" key="4">
    <source>
        <dbReference type="EMBL" id="KAB1086515.1"/>
    </source>
</evidence>
<evidence type="ECO:0000256" key="2">
    <source>
        <dbReference type="ARBA" id="ARBA00023172"/>
    </source>
</evidence>
<sequence length="350" mass="39076">MTSRDLKGLFKARKILASGELRYYCYAWRGGPLLADSSGNAIQPDDPALPAAFEAAHEQRRNPQSNDLAMLIRQFRQSSDFRTKSQSSRVNYDRYLDDIWRRFGPLSTEELQRPSTRGKFKEWRDGLADKPRAADYAWSTLARVLSCAKDRGLLTVNICERGGRLYRADRADKVWSKGNIATFSALAPTYMRVAMLMGLWTGQRQGDLLRATWAEYDGMRLKVKQSKTGARVIVPVGKPLREALALLPRVKGQILRNSRGEPWTTAGFQTSWRKACEAVGITGLTFHDLRGTAVTRMALAGCTAAEIAAITGHSMRDVHEILDAHYLGGKVELAERAIAKLEAAEDLVDE</sequence>
<gene>
    <name evidence="4" type="ORF">F4V91_08795</name>
</gene>
<keyword evidence="1" id="KW-0229">DNA integration</keyword>
<dbReference type="PANTHER" id="PTHR30349:SF64">
    <property type="entry name" value="PROPHAGE INTEGRASE INTD-RELATED"/>
    <property type="match status" value="1"/>
</dbReference>
<organism evidence="4 5">
    <name type="scientific">Neorhizobium galegae</name>
    <name type="common">Rhizobium galegae</name>
    <dbReference type="NCBI Taxonomy" id="399"/>
    <lineage>
        <taxon>Bacteria</taxon>
        <taxon>Pseudomonadati</taxon>
        <taxon>Pseudomonadota</taxon>
        <taxon>Alphaproteobacteria</taxon>
        <taxon>Hyphomicrobiales</taxon>
        <taxon>Rhizobiaceae</taxon>
        <taxon>Rhizobium/Agrobacterium group</taxon>
        <taxon>Neorhizobium</taxon>
    </lineage>
</organism>
<evidence type="ECO:0000259" key="3">
    <source>
        <dbReference type="PROSITE" id="PS51898"/>
    </source>
</evidence>